<dbReference type="InterPro" id="IPR040390">
    <property type="entry name" value="TIFY/JAZ"/>
</dbReference>
<gene>
    <name evidence="7" type="ORF">EJB05_30944</name>
</gene>
<comment type="similarity">
    <text evidence="1 4">Belongs to the TIFY/JAZ family.</text>
</comment>
<comment type="subcellular location">
    <subcellularLocation>
        <location evidence="4">Nucleus</location>
    </subcellularLocation>
</comment>
<dbReference type="GO" id="GO:0009611">
    <property type="term" value="P:response to wounding"/>
    <property type="evidence" value="ECO:0007669"/>
    <property type="project" value="UniProtKB-UniRule"/>
</dbReference>
<dbReference type="PANTHER" id="PTHR33077">
    <property type="entry name" value="PROTEIN TIFY 4A-RELATED-RELATED"/>
    <property type="match status" value="1"/>
</dbReference>
<comment type="function">
    <text evidence="4">Repressor of jasmonate responses.</text>
</comment>
<evidence type="ECO:0000256" key="2">
    <source>
        <dbReference type="ARBA" id="ARBA00022819"/>
    </source>
</evidence>
<reference evidence="7 8" key="1">
    <citation type="journal article" date="2019" name="Sci. Rep.">
        <title>A high-quality genome of Eragrostis curvula grass provides insights into Poaceae evolution and supports new strategies to enhance forage quality.</title>
        <authorList>
            <person name="Carballo J."/>
            <person name="Santos B.A.C.M."/>
            <person name="Zappacosta D."/>
            <person name="Garbus I."/>
            <person name="Selva J.P."/>
            <person name="Gallo C.A."/>
            <person name="Diaz A."/>
            <person name="Albertini E."/>
            <person name="Caccamo M."/>
            <person name="Echenique V."/>
        </authorList>
    </citation>
    <scope>NUCLEOTIDE SEQUENCE [LARGE SCALE GENOMIC DNA]</scope>
    <source>
        <strain evidence="8">cv. Victoria</strain>
        <tissue evidence="7">Leaf</tissue>
    </source>
</reference>
<dbReference type="SMART" id="SM00979">
    <property type="entry name" value="TIFY"/>
    <property type="match status" value="1"/>
</dbReference>
<accession>A0A5J9UCM5</accession>
<dbReference type="OrthoDB" id="1937734at2759"/>
<dbReference type="Gramene" id="TVU21316">
    <property type="protein sequence ID" value="TVU21316"/>
    <property type="gene ID" value="EJB05_30944"/>
</dbReference>
<dbReference type="GO" id="GO:0031347">
    <property type="term" value="P:regulation of defense response"/>
    <property type="evidence" value="ECO:0007669"/>
    <property type="project" value="UniProtKB-UniRule"/>
</dbReference>
<dbReference type="InterPro" id="IPR010399">
    <property type="entry name" value="Tify_dom"/>
</dbReference>
<dbReference type="GO" id="GO:2000022">
    <property type="term" value="P:regulation of jasmonic acid mediated signaling pathway"/>
    <property type="evidence" value="ECO:0007669"/>
    <property type="project" value="UniProtKB-UniRule"/>
</dbReference>
<evidence type="ECO:0000259" key="6">
    <source>
        <dbReference type="PROSITE" id="PS51320"/>
    </source>
</evidence>
<dbReference type="AlphaFoldDB" id="A0A5J9UCM5"/>
<sequence length="195" mass="20905">MAAEHQQQSVKAGSSRFTVTYGQLRQYMKDQGGHGAMRLAPAMATSTMPGADVAGGAGATEAVPASEKGKAVLDLFPQQPGMPKASQERKEPKKAQLTMFYDGRMVVFDDFPAEEAEKLVKAAGSCNASRPSPVARQPCVPDMRIARKASLQRFLEKRKDRLVAGDSDPAASGSNKRVKDDDVLCLGVNPKLNLN</sequence>
<protein>
    <recommendedName>
        <fullName evidence="4">Protein TIFY</fullName>
    </recommendedName>
    <alternativeName>
        <fullName evidence="4">Jasmonate ZIM domain-containing protein</fullName>
    </alternativeName>
</protein>
<feature type="region of interest" description="Disordered" evidence="5">
    <location>
        <begin position="158"/>
        <end position="179"/>
    </location>
</feature>
<organism evidence="7 8">
    <name type="scientific">Eragrostis curvula</name>
    <name type="common">weeping love grass</name>
    <dbReference type="NCBI Taxonomy" id="38414"/>
    <lineage>
        <taxon>Eukaryota</taxon>
        <taxon>Viridiplantae</taxon>
        <taxon>Streptophyta</taxon>
        <taxon>Embryophyta</taxon>
        <taxon>Tracheophyta</taxon>
        <taxon>Spermatophyta</taxon>
        <taxon>Magnoliopsida</taxon>
        <taxon>Liliopsida</taxon>
        <taxon>Poales</taxon>
        <taxon>Poaceae</taxon>
        <taxon>PACMAD clade</taxon>
        <taxon>Chloridoideae</taxon>
        <taxon>Eragrostideae</taxon>
        <taxon>Eragrostidinae</taxon>
        <taxon>Eragrostis</taxon>
    </lineage>
</organism>
<evidence type="ECO:0000256" key="3">
    <source>
        <dbReference type="ARBA" id="ARBA00022843"/>
    </source>
</evidence>
<dbReference type="EMBL" id="RWGY01000026">
    <property type="protein sequence ID" value="TVU21316.1"/>
    <property type="molecule type" value="Genomic_DNA"/>
</dbReference>
<dbReference type="GO" id="GO:0005634">
    <property type="term" value="C:nucleus"/>
    <property type="evidence" value="ECO:0007669"/>
    <property type="project" value="UniProtKB-SubCell"/>
</dbReference>
<dbReference type="Proteomes" id="UP000324897">
    <property type="component" value="Unassembled WGS sequence"/>
</dbReference>
<evidence type="ECO:0000313" key="8">
    <source>
        <dbReference type="Proteomes" id="UP000324897"/>
    </source>
</evidence>
<dbReference type="PANTHER" id="PTHR33077:SF117">
    <property type="entry name" value="PROTEIN TIFY 11C"/>
    <property type="match status" value="1"/>
</dbReference>
<dbReference type="InterPro" id="IPR018467">
    <property type="entry name" value="CCT_CS"/>
</dbReference>
<proteinExistence type="inferred from homology"/>
<dbReference type="Pfam" id="PF06200">
    <property type="entry name" value="tify"/>
    <property type="match status" value="1"/>
</dbReference>
<name>A0A5J9UCM5_9POAL</name>
<comment type="domain">
    <text evidence="4">The jas domain is required for interaction with COI1.</text>
</comment>
<feature type="domain" description="Tify" evidence="6">
    <location>
        <begin position="90"/>
        <end position="125"/>
    </location>
</feature>
<comment type="caution">
    <text evidence="7">The sequence shown here is derived from an EMBL/GenBank/DDBJ whole genome shotgun (WGS) entry which is preliminary data.</text>
</comment>
<evidence type="ECO:0000256" key="5">
    <source>
        <dbReference type="SAM" id="MobiDB-lite"/>
    </source>
</evidence>
<feature type="region of interest" description="Disordered" evidence="5">
    <location>
        <begin position="76"/>
        <end position="96"/>
    </location>
</feature>
<evidence type="ECO:0000313" key="7">
    <source>
        <dbReference type="EMBL" id="TVU21316.1"/>
    </source>
</evidence>
<evidence type="ECO:0000256" key="1">
    <source>
        <dbReference type="ARBA" id="ARBA00008614"/>
    </source>
</evidence>
<keyword evidence="4" id="KW-0539">Nucleus</keyword>
<keyword evidence="8" id="KW-1185">Reference proteome</keyword>
<keyword evidence="3" id="KW-0832">Ubl conjugation</keyword>
<dbReference type="PROSITE" id="PS51320">
    <property type="entry name" value="TIFY"/>
    <property type="match status" value="1"/>
</dbReference>
<evidence type="ECO:0000256" key="4">
    <source>
        <dbReference type="RuleBase" id="RU369065"/>
    </source>
</evidence>
<keyword evidence="2 4" id="KW-1184">Jasmonic acid signaling pathway</keyword>
<dbReference type="Pfam" id="PF09425">
    <property type="entry name" value="Jas_motif"/>
    <property type="match status" value="1"/>
</dbReference>